<dbReference type="EMBL" id="CZDF01000158">
    <property type="protein sequence ID" value="CUR33587.1"/>
    <property type="molecule type" value="Genomic_DNA"/>
</dbReference>
<sequence>MKLKNNRFLKLIVWIFTEILLIFLGLDDLADYSEFLFEKTVYKPRVVIAEFGFNLGLNEVQNGDEHFTF</sequence>
<dbReference type="Proteomes" id="UP000184315">
    <property type="component" value="Unassembled WGS sequence"/>
</dbReference>
<proteinExistence type="predicted"/>
<evidence type="ECO:0000256" key="1">
    <source>
        <dbReference type="SAM" id="Phobius"/>
    </source>
</evidence>
<feature type="transmembrane region" description="Helical" evidence="1">
    <location>
        <begin position="7"/>
        <end position="26"/>
    </location>
</feature>
<dbReference type="OrthoDB" id="468542at2"/>
<keyword evidence="1" id="KW-1133">Transmembrane helix</keyword>
<dbReference type="STRING" id="671072.PL9214520126"/>
<organism evidence="2 3">
    <name type="scientific">Planktothrix tepida PCC 9214</name>
    <dbReference type="NCBI Taxonomy" id="671072"/>
    <lineage>
        <taxon>Bacteria</taxon>
        <taxon>Bacillati</taxon>
        <taxon>Cyanobacteriota</taxon>
        <taxon>Cyanophyceae</taxon>
        <taxon>Oscillatoriophycideae</taxon>
        <taxon>Oscillatoriales</taxon>
        <taxon>Microcoleaceae</taxon>
        <taxon>Planktothrix</taxon>
    </lineage>
</organism>
<name>A0A1J1LM80_9CYAN</name>
<dbReference type="RefSeq" id="WP_072720210.1">
    <property type="nucleotide sequence ID" value="NZ_LN889803.1"/>
</dbReference>
<accession>A0A1J1LM80</accession>
<keyword evidence="3" id="KW-1185">Reference proteome</keyword>
<dbReference type="AlphaFoldDB" id="A0A1J1LM80"/>
<evidence type="ECO:0000313" key="2">
    <source>
        <dbReference type="EMBL" id="CUR33587.1"/>
    </source>
</evidence>
<keyword evidence="1" id="KW-0472">Membrane</keyword>
<reference evidence="3" key="1">
    <citation type="submission" date="2015-10" db="EMBL/GenBank/DDBJ databases">
        <authorList>
            <person name="Regsiter A."/>
            <person name="william w."/>
        </authorList>
    </citation>
    <scope>NUCLEOTIDE SEQUENCE [LARGE SCALE GENOMIC DNA]</scope>
</reference>
<protein>
    <submittedName>
        <fullName evidence="2">Uncharacterized protein</fullName>
    </submittedName>
</protein>
<keyword evidence="1" id="KW-0812">Transmembrane</keyword>
<gene>
    <name evidence="2" type="ORF">PL9214520126</name>
</gene>
<evidence type="ECO:0000313" key="3">
    <source>
        <dbReference type="Proteomes" id="UP000184315"/>
    </source>
</evidence>